<dbReference type="Pfam" id="PF00172">
    <property type="entry name" value="Zn_clus"/>
    <property type="match status" value="1"/>
</dbReference>
<dbReference type="PANTHER" id="PTHR38791">
    <property type="entry name" value="ZN(II)2CYS6 TRANSCRIPTION FACTOR (EUROFUNG)-RELATED-RELATED"/>
    <property type="match status" value="1"/>
</dbReference>
<feature type="region of interest" description="Disordered" evidence="2">
    <location>
        <begin position="68"/>
        <end position="120"/>
    </location>
</feature>
<organism evidence="4 5">
    <name type="scientific">Scytalidium lignicola</name>
    <name type="common">Hyphomycete</name>
    <dbReference type="NCBI Taxonomy" id="5539"/>
    <lineage>
        <taxon>Eukaryota</taxon>
        <taxon>Fungi</taxon>
        <taxon>Dikarya</taxon>
        <taxon>Ascomycota</taxon>
        <taxon>Pezizomycotina</taxon>
        <taxon>Leotiomycetes</taxon>
        <taxon>Leotiomycetes incertae sedis</taxon>
        <taxon>Scytalidium</taxon>
    </lineage>
</organism>
<gene>
    <name evidence="4" type="ORF">B7463_g11496</name>
</gene>
<feature type="compositionally biased region" description="Polar residues" evidence="2">
    <location>
        <begin position="70"/>
        <end position="93"/>
    </location>
</feature>
<feature type="non-terminal residue" evidence="4">
    <location>
        <position position="579"/>
    </location>
</feature>
<dbReference type="GO" id="GO:0000981">
    <property type="term" value="F:DNA-binding transcription factor activity, RNA polymerase II-specific"/>
    <property type="evidence" value="ECO:0007669"/>
    <property type="project" value="InterPro"/>
</dbReference>
<dbReference type="EMBL" id="NCSJ02000397">
    <property type="protein sequence ID" value="RFU24838.1"/>
    <property type="molecule type" value="Genomic_DNA"/>
</dbReference>
<keyword evidence="5" id="KW-1185">Reference proteome</keyword>
<feature type="non-terminal residue" evidence="4">
    <location>
        <position position="1"/>
    </location>
</feature>
<evidence type="ECO:0000256" key="1">
    <source>
        <dbReference type="ARBA" id="ARBA00023242"/>
    </source>
</evidence>
<proteinExistence type="predicted"/>
<name>A0A3E2GUT9_SCYLI</name>
<evidence type="ECO:0000313" key="4">
    <source>
        <dbReference type="EMBL" id="RFU24838.1"/>
    </source>
</evidence>
<dbReference type="InterPro" id="IPR036864">
    <property type="entry name" value="Zn2-C6_fun-type_DNA-bd_sf"/>
</dbReference>
<protein>
    <recommendedName>
        <fullName evidence="3">Zn(2)-C6 fungal-type domain-containing protein</fullName>
    </recommendedName>
</protein>
<evidence type="ECO:0000256" key="2">
    <source>
        <dbReference type="SAM" id="MobiDB-lite"/>
    </source>
</evidence>
<dbReference type="PANTHER" id="PTHR38791:SF5">
    <property type="entry name" value="TRANSCRIPTION FACTOR DBAG-RELATED"/>
    <property type="match status" value="1"/>
</dbReference>
<reference evidence="4 5" key="1">
    <citation type="submission" date="2018-05" db="EMBL/GenBank/DDBJ databases">
        <title>Draft genome sequence of Scytalidium lignicola DSM 105466, a ubiquitous saprotrophic fungus.</title>
        <authorList>
            <person name="Buettner E."/>
            <person name="Gebauer A.M."/>
            <person name="Hofrichter M."/>
            <person name="Liers C."/>
            <person name="Kellner H."/>
        </authorList>
    </citation>
    <scope>NUCLEOTIDE SEQUENCE [LARGE SCALE GENOMIC DNA]</scope>
    <source>
        <strain evidence="4 5">DSM 105466</strain>
    </source>
</reference>
<dbReference type="OMA" id="IWPLYTL"/>
<dbReference type="AlphaFoldDB" id="A0A3E2GUT9"/>
<dbReference type="SUPFAM" id="SSF57701">
    <property type="entry name" value="Zn2/Cys6 DNA-binding domain"/>
    <property type="match status" value="1"/>
</dbReference>
<feature type="region of interest" description="Disordered" evidence="2">
    <location>
        <begin position="464"/>
        <end position="492"/>
    </location>
</feature>
<accession>A0A3E2GUT9</accession>
<feature type="compositionally biased region" description="Polar residues" evidence="2">
    <location>
        <begin position="466"/>
        <end position="480"/>
    </location>
</feature>
<dbReference type="Proteomes" id="UP000258309">
    <property type="component" value="Unassembled WGS sequence"/>
</dbReference>
<evidence type="ECO:0000313" key="5">
    <source>
        <dbReference type="Proteomes" id="UP000258309"/>
    </source>
</evidence>
<dbReference type="Pfam" id="PF11951">
    <property type="entry name" value="Fungal_trans_2"/>
    <property type="match status" value="1"/>
</dbReference>
<dbReference type="PROSITE" id="PS00463">
    <property type="entry name" value="ZN2_CY6_FUNGAL_1"/>
    <property type="match status" value="1"/>
</dbReference>
<sequence length="579" mass="64070">MVYCGKPSKGCQNCRERKIKCDQARPGCGQCAKLQKECPGYRNLLDLAFRNESDSVIKKAKARAKFSRETAASQTVIKPQTTKNPSHVSTPASDVSADSYETSRSSGRTPSSFSSSDSVDSPALSSFAMVPSMGQRGTTFFVNNFVAQQSWPSQGHFSFLIDICRRDGLDDWLLHGMTAVGLACQANSTKSSQLMVQARREYMAALRATNKALRSPDATKDSTVVTIMVLSIFETVTGKKEGSIKAWADHLNGAASLIKLRGDSQLQTQVGYSIFLQITSHYMIACMQREVALPEDLAKLRTDAIKQLNGSVPATPLLTAVDQFTAFRAAIKSGTLSSPEDILREGLSVDGMFASVFSNVEREWLYETVYTNADPEIIYNGRYDIYHDYWVSQLWNAVRGCRLLLNEKLRAQLLDGFASVPPLFISEEYTALFQITTQTILQMRDEILYSVPQHIGYVTRKPFSRPSGSVSTIPTKNSTVSSPPDSSSPPSILNWKPRNGPVTAAAAYFLQWPLFVSGLTRITTPEVRAITIERLRYLAEVMGMQQSHALADYLTDMIPNLDMTKPGFPSKRPHFGQSF</sequence>
<dbReference type="InterPro" id="IPR021858">
    <property type="entry name" value="Fun_TF"/>
</dbReference>
<feature type="domain" description="Zn(2)-C6 fungal-type" evidence="3">
    <location>
        <begin position="10"/>
        <end position="38"/>
    </location>
</feature>
<dbReference type="STRING" id="5539.A0A3E2GUT9"/>
<evidence type="ECO:0000259" key="3">
    <source>
        <dbReference type="PROSITE" id="PS50048"/>
    </source>
</evidence>
<dbReference type="InterPro" id="IPR053175">
    <property type="entry name" value="DHMBA_Reg_Transcription_Factor"/>
</dbReference>
<dbReference type="GO" id="GO:0008270">
    <property type="term" value="F:zinc ion binding"/>
    <property type="evidence" value="ECO:0007669"/>
    <property type="project" value="InterPro"/>
</dbReference>
<dbReference type="PROSITE" id="PS50048">
    <property type="entry name" value="ZN2_CY6_FUNGAL_2"/>
    <property type="match status" value="1"/>
</dbReference>
<dbReference type="CDD" id="cd00067">
    <property type="entry name" value="GAL4"/>
    <property type="match status" value="1"/>
</dbReference>
<feature type="compositionally biased region" description="Low complexity" evidence="2">
    <location>
        <begin position="481"/>
        <end position="491"/>
    </location>
</feature>
<dbReference type="Gene3D" id="4.10.240.10">
    <property type="entry name" value="Zn(2)-C6 fungal-type DNA-binding domain"/>
    <property type="match status" value="1"/>
</dbReference>
<feature type="compositionally biased region" description="Low complexity" evidence="2">
    <location>
        <begin position="102"/>
        <end position="120"/>
    </location>
</feature>
<keyword evidence="1" id="KW-0539">Nucleus</keyword>
<dbReference type="InterPro" id="IPR001138">
    <property type="entry name" value="Zn2Cys6_DnaBD"/>
</dbReference>
<comment type="caution">
    <text evidence="4">The sequence shown here is derived from an EMBL/GenBank/DDBJ whole genome shotgun (WGS) entry which is preliminary data.</text>
</comment>
<dbReference type="SMART" id="SM00066">
    <property type="entry name" value="GAL4"/>
    <property type="match status" value="1"/>
</dbReference>
<dbReference type="OrthoDB" id="5429770at2759"/>